<dbReference type="Gene3D" id="1.25.40.20">
    <property type="entry name" value="Ankyrin repeat-containing domain"/>
    <property type="match status" value="1"/>
</dbReference>
<dbReference type="Pfam" id="PF13637">
    <property type="entry name" value="Ank_4"/>
    <property type="match status" value="1"/>
</dbReference>
<comment type="caution">
    <text evidence="1">The sequence shown here is derived from an EMBL/GenBank/DDBJ whole genome shotgun (WGS) entry which is preliminary data.</text>
</comment>
<gene>
    <name evidence="1" type="ORF">SNEC2469_LOCUS1867</name>
</gene>
<evidence type="ECO:0000313" key="2">
    <source>
        <dbReference type="Proteomes" id="UP000601435"/>
    </source>
</evidence>
<dbReference type="SMART" id="SM00248">
    <property type="entry name" value="ANK"/>
    <property type="match status" value="2"/>
</dbReference>
<reference evidence="1" key="1">
    <citation type="submission" date="2021-02" db="EMBL/GenBank/DDBJ databases">
        <authorList>
            <person name="Dougan E. K."/>
            <person name="Rhodes N."/>
            <person name="Thang M."/>
            <person name="Chan C."/>
        </authorList>
    </citation>
    <scope>NUCLEOTIDE SEQUENCE</scope>
</reference>
<accession>A0A812JH14</accession>
<name>A0A812JH14_9DINO</name>
<proteinExistence type="predicted"/>
<keyword evidence="2" id="KW-1185">Reference proteome</keyword>
<dbReference type="InterPro" id="IPR036770">
    <property type="entry name" value="Ankyrin_rpt-contain_sf"/>
</dbReference>
<dbReference type="AlphaFoldDB" id="A0A812JH14"/>
<dbReference type="OrthoDB" id="421225at2759"/>
<dbReference type="InterPro" id="IPR002110">
    <property type="entry name" value="Ankyrin_rpt"/>
</dbReference>
<dbReference type="SUPFAM" id="SSF48403">
    <property type="entry name" value="Ankyrin repeat"/>
    <property type="match status" value="1"/>
</dbReference>
<protein>
    <submittedName>
        <fullName evidence="1">Uncharacterized protein</fullName>
    </submittedName>
</protein>
<feature type="non-terminal residue" evidence="1">
    <location>
        <position position="1"/>
    </location>
</feature>
<sequence length="450" mass="48142">VLDMVGIDPLPSGDVTTAWNFNGSVYCAYNDTVYEILYEFASVTDIVARTGEVFVGPAAAANTSQVPITNDGLNCPGNSPFAEVTTTTSTTTTTTPEPLQVRLGRDREHLRKVGSWLLGFDLGAKQRPSPVRPTPVPSAMAWCGPSALTPLEEFARSLPALGAAEEALPMEFPMCTVPEPTLMQMTQIYSHEAIPPLEPVPDFKTDSDLTVELGCLSVAKFLHQNGFRTIRETDGAEWSALHYAALRGDPAVLKVLLKLRADHKQLTKKGQWRLDLSPGTSALAVSPIHSPIHAAVIGNNPEGIRLLCGAGCKLPGANIFGFKAETAACHHASMMALEELLIAYRARGQACDVRQMLYGLVTSAVQPSAKLVERIVEPRADVNQPLDAYRNLGTLYGLLVSALSLRYRSGKATKGTRSAYHSQGAPPLVMAALTSQWEGAAALGVGAALQ</sequence>
<feature type="non-terminal residue" evidence="1">
    <location>
        <position position="450"/>
    </location>
</feature>
<organism evidence="1 2">
    <name type="scientific">Symbiodinium necroappetens</name>
    <dbReference type="NCBI Taxonomy" id="1628268"/>
    <lineage>
        <taxon>Eukaryota</taxon>
        <taxon>Sar</taxon>
        <taxon>Alveolata</taxon>
        <taxon>Dinophyceae</taxon>
        <taxon>Suessiales</taxon>
        <taxon>Symbiodiniaceae</taxon>
        <taxon>Symbiodinium</taxon>
    </lineage>
</organism>
<dbReference type="EMBL" id="CAJNJA010006221">
    <property type="protein sequence ID" value="CAE7207373.1"/>
    <property type="molecule type" value="Genomic_DNA"/>
</dbReference>
<dbReference type="Proteomes" id="UP000601435">
    <property type="component" value="Unassembled WGS sequence"/>
</dbReference>
<evidence type="ECO:0000313" key="1">
    <source>
        <dbReference type="EMBL" id="CAE7207373.1"/>
    </source>
</evidence>